<accession>A0A0F9WC71</accession>
<dbReference type="Pfam" id="PF00034">
    <property type="entry name" value="Cytochrom_C"/>
    <property type="match status" value="1"/>
</dbReference>
<evidence type="ECO:0000313" key="5">
    <source>
        <dbReference type="EMBL" id="KKN83416.1"/>
    </source>
</evidence>
<evidence type="ECO:0000256" key="2">
    <source>
        <dbReference type="ARBA" id="ARBA00022723"/>
    </source>
</evidence>
<keyword evidence="1" id="KW-0349">Heme</keyword>
<proteinExistence type="predicted"/>
<organism evidence="5">
    <name type="scientific">marine sediment metagenome</name>
    <dbReference type="NCBI Taxonomy" id="412755"/>
    <lineage>
        <taxon>unclassified sequences</taxon>
        <taxon>metagenomes</taxon>
        <taxon>ecological metagenomes</taxon>
    </lineage>
</organism>
<evidence type="ECO:0000256" key="3">
    <source>
        <dbReference type="ARBA" id="ARBA00023004"/>
    </source>
</evidence>
<keyword evidence="3" id="KW-0408">Iron</keyword>
<dbReference type="AlphaFoldDB" id="A0A0F9WC71"/>
<dbReference type="InterPro" id="IPR011042">
    <property type="entry name" value="6-blade_b-propeller_TolB-like"/>
</dbReference>
<name>A0A0F9WC71_9ZZZZ</name>
<dbReference type="GO" id="GO:0046872">
    <property type="term" value="F:metal ion binding"/>
    <property type="evidence" value="ECO:0007669"/>
    <property type="project" value="UniProtKB-KW"/>
</dbReference>
<dbReference type="InterPro" id="IPR012938">
    <property type="entry name" value="Glc/Sorbosone_DH"/>
</dbReference>
<gene>
    <name evidence="5" type="ORF">LCGC14_0299510</name>
</gene>
<dbReference type="SUPFAM" id="SSF50952">
    <property type="entry name" value="Soluble quinoprotein glucose dehydrogenase"/>
    <property type="match status" value="1"/>
</dbReference>
<protein>
    <recommendedName>
        <fullName evidence="4">Cytochrome c domain-containing protein</fullName>
    </recommendedName>
</protein>
<dbReference type="PROSITE" id="PS51007">
    <property type="entry name" value="CYTC"/>
    <property type="match status" value="1"/>
</dbReference>
<keyword evidence="2" id="KW-0479">Metal-binding</keyword>
<dbReference type="InterPro" id="IPR036909">
    <property type="entry name" value="Cyt_c-like_dom_sf"/>
</dbReference>
<dbReference type="Gene3D" id="2.120.10.30">
    <property type="entry name" value="TolB, C-terminal domain"/>
    <property type="match status" value="1"/>
</dbReference>
<dbReference type="GO" id="GO:0009055">
    <property type="term" value="F:electron transfer activity"/>
    <property type="evidence" value="ECO:0007669"/>
    <property type="project" value="InterPro"/>
</dbReference>
<dbReference type="InterPro" id="IPR009056">
    <property type="entry name" value="Cyt_c-like_dom"/>
</dbReference>
<dbReference type="Pfam" id="PF07995">
    <property type="entry name" value="GSDH"/>
    <property type="match status" value="1"/>
</dbReference>
<dbReference type="EMBL" id="LAZR01000185">
    <property type="protein sequence ID" value="KKN83416.1"/>
    <property type="molecule type" value="Genomic_DNA"/>
</dbReference>
<dbReference type="GO" id="GO:0020037">
    <property type="term" value="F:heme binding"/>
    <property type="evidence" value="ECO:0007669"/>
    <property type="project" value="InterPro"/>
</dbReference>
<comment type="caution">
    <text evidence="5">The sequence shown here is derived from an EMBL/GenBank/DDBJ whole genome shotgun (WGS) entry which is preliminary data.</text>
</comment>
<reference evidence="5" key="1">
    <citation type="journal article" date="2015" name="Nature">
        <title>Complex archaea that bridge the gap between prokaryotes and eukaryotes.</title>
        <authorList>
            <person name="Spang A."/>
            <person name="Saw J.H."/>
            <person name="Jorgensen S.L."/>
            <person name="Zaremba-Niedzwiedzka K."/>
            <person name="Martijn J."/>
            <person name="Lind A.E."/>
            <person name="van Eijk R."/>
            <person name="Schleper C."/>
            <person name="Guy L."/>
            <person name="Ettema T.J."/>
        </authorList>
    </citation>
    <scope>NUCLEOTIDE SEQUENCE</scope>
</reference>
<dbReference type="InterPro" id="IPR011041">
    <property type="entry name" value="Quinoprot_gluc/sorb_DH_b-prop"/>
</dbReference>
<dbReference type="SUPFAM" id="SSF46626">
    <property type="entry name" value="Cytochrome c"/>
    <property type="match status" value="1"/>
</dbReference>
<evidence type="ECO:0000259" key="4">
    <source>
        <dbReference type="PROSITE" id="PS51007"/>
    </source>
</evidence>
<feature type="domain" description="Cytochrome c" evidence="4">
    <location>
        <begin position="443"/>
        <end position="531"/>
    </location>
</feature>
<dbReference type="PANTHER" id="PTHR19328:SF13">
    <property type="entry name" value="HIPL1 PROTEIN"/>
    <property type="match status" value="1"/>
</dbReference>
<dbReference type="PANTHER" id="PTHR19328">
    <property type="entry name" value="HEDGEHOG-INTERACTING PROTEIN"/>
    <property type="match status" value="1"/>
</dbReference>
<sequence length="552" mass="61433">MVFKPLNINNKRMNLKRSITAVALNTCFLLLIVLNFSCADSNKKSGEDTSYQKHLFKKTLETSQLAVSVVATDLDYPWDLCWGGEDSNILWFTEIKGTVNQLNTDTGEIKNLLKLDDVLVKKSYGLLGFAVHPDMEKHPYIFLHYTYSKNDEIRSKLVRYTYKDEKLETPKILLEDIPGRSYHNGSRIVISPDDKIFLCLGDAGKKRLAQNTSVISGKILRLNLDGSIPIDNPIKGSPVYSRGHRNVQGLVMANNILYSSEHGEANDDELNIIKANGNYGWPDVTGFCNEPYELAYCKDSIIVEPIKEWTPTIAPSGIAYFGSSKIPEWTNSILVGSLKGTSLRVLKLSSDGTKVEGESVAFNRQFGRIRDVIVAPNGDIYLCTSNKDWHPKANPEFYSDAKLPMIDDDRIIRIRQASDDLKNSLIEMTEKQTPVDNDGMANGIAGAGMAVYQKFCASCHKADGSGSDGFFPPLSKTEGVGDKERFMKSVIEGVSGPLVVQGKTYNQDMPSFKFLTDKELADVLSYVRASFGNGHPSITEDEVVKYKELLQN</sequence>
<dbReference type="Gene3D" id="1.10.760.10">
    <property type="entry name" value="Cytochrome c-like domain"/>
    <property type="match status" value="1"/>
</dbReference>
<evidence type="ECO:0000256" key="1">
    <source>
        <dbReference type="ARBA" id="ARBA00022617"/>
    </source>
</evidence>